<dbReference type="PANTHER" id="PTHR12534">
    <property type="entry name" value="30S RIBOSOMAL PROTEIN S2 PROKARYOTIC AND ORGANELLAR"/>
    <property type="match status" value="1"/>
</dbReference>
<dbReference type="SUPFAM" id="SSF52313">
    <property type="entry name" value="Ribosomal protein S2"/>
    <property type="match status" value="1"/>
</dbReference>
<comment type="similarity">
    <text evidence="1">Belongs to the universal ribosomal protein uS2 family.</text>
</comment>
<dbReference type="InterPro" id="IPR001865">
    <property type="entry name" value="Ribosomal_uS2"/>
</dbReference>
<dbReference type="GO" id="GO:0006412">
    <property type="term" value="P:translation"/>
    <property type="evidence" value="ECO:0007669"/>
    <property type="project" value="InterPro"/>
</dbReference>
<evidence type="ECO:0000313" key="6">
    <source>
        <dbReference type="Proteomes" id="UP000308724"/>
    </source>
</evidence>
<sequence length="608" mass="66113">MEEMEEREEETEECAKVRHEARGGTGHGKTSHASSRKAATSLQWAWDAAAMASGMGLAVVGRTSVRKATVGGTLRQGRRAVAKPARCLHSSATCLQQNQPIDAASYSFSSRIQPPVDGDQVARDYQAFKHHQRVTNSIGSVVSPTYQPHTQVTKPPSPDDISLELLLASQSHLGHSTSLWNPANARYIFGVRQGIHIISLDQTASHLRRACAVVRGVAQRGGLILFVGTRDGQERIVTKAAELAGGCHLFDRWIPGSITNGPQILGRCRTKVVDENDKEIKGFEEQLEAKGALKPDLVVCLNPMENYVLLHECGLNNIPTIGVIDTDANPTWVTYPIPANDDSLRCINLIGGVLGRAAEAGKNWRLNQAAGGIVTYAASHNLATPTADQIAAAHEAERSFAQNEGFNEDTDKRVVTSTGPADQEADIQEKVDQTMMSAFEYAQFADFDEDAIAAAFDMHFPDRAAPETTELAELREKLRRTRSALNVSSDGEPTYLESTQVDAKTGAELEEEAQDMMDEPLTQQEAAALHAQEGGKGQNPYAGGSYRGALKVRKNAADPTLRRMIALKRHAYGEELSAEDQEELRKLSEANKNAPPADEGDYALRRTS</sequence>
<dbReference type="PANTHER" id="PTHR12534:SF0">
    <property type="entry name" value="SMALL RIBOSOMAL SUBUNIT PROTEIN US2M"/>
    <property type="match status" value="1"/>
</dbReference>
<dbReference type="InterPro" id="IPR005706">
    <property type="entry name" value="Ribosomal_uS2_bac/mit/plastid"/>
</dbReference>
<dbReference type="InterPro" id="IPR018130">
    <property type="entry name" value="Ribosomal_uS2_CS"/>
</dbReference>
<dbReference type="Gene3D" id="3.40.50.10490">
    <property type="entry name" value="Glucose-6-phosphate isomerase like protein, domain 1"/>
    <property type="match status" value="1"/>
</dbReference>
<gene>
    <name evidence="5" type="ORF">D6C78_00015</name>
</gene>
<comment type="caution">
    <text evidence="5">The sequence shown here is derived from an EMBL/GenBank/DDBJ whole genome shotgun (WGS) entry which is preliminary data.</text>
</comment>
<evidence type="ECO:0000256" key="4">
    <source>
        <dbReference type="SAM" id="MobiDB-lite"/>
    </source>
</evidence>
<evidence type="ECO:0000256" key="1">
    <source>
        <dbReference type="ARBA" id="ARBA00006242"/>
    </source>
</evidence>
<evidence type="ECO:0008006" key="7">
    <source>
        <dbReference type="Google" id="ProtNLM"/>
    </source>
</evidence>
<dbReference type="HAMAP" id="MF_00291_B">
    <property type="entry name" value="Ribosomal_uS2_B"/>
    <property type="match status" value="1"/>
</dbReference>
<organism evidence="5 6">
    <name type="scientific">Aureobasidium pullulans</name>
    <name type="common">Black yeast</name>
    <name type="synonym">Pullularia pullulans</name>
    <dbReference type="NCBI Taxonomy" id="5580"/>
    <lineage>
        <taxon>Eukaryota</taxon>
        <taxon>Fungi</taxon>
        <taxon>Dikarya</taxon>
        <taxon>Ascomycota</taxon>
        <taxon>Pezizomycotina</taxon>
        <taxon>Dothideomycetes</taxon>
        <taxon>Dothideomycetidae</taxon>
        <taxon>Dothideales</taxon>
        <taxon>Saccotheciaceae</taxon>
        <taxon>Aureobasidium</taxon>
    </lineage>
</organism>
<keyword evidence="3" id="KW-0687">Ribonucleoprotein</keyword>
<accession>A0A4T0C8B9</accession>
<dbReference type="CDD" id="cd01425">
    <property type="entry name" value="RPS2"/>
    <property type="match status" value="1"/>
</dbReference>
<name>A0A4T0C8B9_AURPU</name>
<dbReference type="EMBL" id="QZBZ01000001">
    <property type="protein sequence ID" value="TIA43846.1"/>
    <property type="molecule type" value="Genomic_DNA"/>
</dbReference>
<feature type="compositionally biased region" description="Acidic residues" evidence="4">
    <location>
        <begin position="1"/>
        <end position="12"/>
    </location>
</feature>
<dbReference type="InterPro" id="IPR023591">
    <property type="entry name" value="Ribosomal_uS2_flav_dom_sf"/>
</dbReference>
<reference evidence="5 6" key="1">
    <citation type="submission" date="2018-10" db="EMBL/GenBank/DDBJ databases">
        <title>Fifty Aureobasidium pullulans genomes reveal a recombining polyextremotolerant generalist.</title>
        <authorList>
            <person name="Gostincar C."/>
            <person name="Turk M."/>
            <person name="Zajc J."/>
            <person name="Gunde-Cimerman N."/>
        </authorList>
    </citation>
    <scope>NUCLEOTIDE SEQUENCE [LARGE SCALE GENOMIC DNA]</scope>
    <source>
        <strain evidence="5 6">EXF-1645</strain>
    </source>
</reference>
<evidence type="ECO:0000313" key="5">
    <source>
        <dbReference type="EMBL" id="TIA43846.1"/>
    </source>
</evidence>
<dbReference type="Proteomes" id="UP000308724">
    <property type="component" value="Unassembled WGS sequence"/>
</dbReference>
<dbReference type="GO" id="GO:0003735">
    <property type="term" value="F:structural constituent of ribosome"/>
    <property type="evidence" value="ECO:0007669"/>
    <property type="project" value="InterPro"/>
</dbReference>
<proteinExistence type="inferred from homology"/>
<dbReference type="GO" id="GO:0005763">
    <property type="term" value="C:mitochondrial small ribosomal subunit"/>
    <property type="evidence" value="ECO:0007669"/>
    <property type="project" value="TreeGrafter"/>
</dbReference>
<feature type="region of interest" description="Disordered" evidence="4">
    <location>
        <begin position="1"/>
        <end position="36"/>
    </location>
</feature>
<evidence type="ECO:0000256" key="2">
    <source>
        <dbReference type="ARBA" id="ARBA00022980"/>
    </source>
</evidence>
<dbReference type="NCBIfam" id="TIGR01011">
    <property type="entry name" value="rpsB_bact"/>
    <property type="match status" value="1"/>
</dbReference>
<feature type="region of interest" description="Disordered" evidence="4">
    <location>
        <begin position="572"/>
        <end position="608"/>
    </location>
</feature>
<evidence type="ECO:0000256" key="3">
    <source>
        <dbReference type="ARBA" id="ARBA00023274"/>
    </source>
</evidence>
<dbReference type="PROSITE" id="PS00962">
    <property type="entry name" value="RIBOSOMAL_S2_1"/>
    <property type="match status" value="1"/>
</dbReference>
<dbReference type="PRINTS" id="PR00395">
    <property type="entry name" value="RIBOSOMALS2"/>
</dbReference>
<keyword evidence="2" id="KW-0689">Ribosomal protein</keyword>
<feature type="compositionally biased region" description="Basic and acidic residues" evidence="4">
    <location>
        <begin position="13"/>
        <end position="22"/>
    </location>
</feature>
<dbReference type="Pfam" id="PF00318">
    <property type="entry name" value="Ribosomal_S2"/>
    <property type="match status" value="1"/>
</dbReference>
<dbReference type="AlphaFoldDB" id="A0A4T0C8B9"/>
<protein>
    <recommendedName>
        <fullName evidence="7">Ribosomal protein S2</fullName>
    </recommendedName>
</protein>